<dbReference type="Ensembl" id="ENSCSAVT00000015411.1">
    <property type="protein sequence ID" value="ENSCSAVP00000015237.1"/>
    <property type="gene ID" value="ENSCSAVG00000008942.1"/>
</dbReference>
<dbReference type="PANTHER" id="PTHR24006">
    <property type="entry name" value="UBIQUITIN CARBOXYL-TERMINAL HYDROLASE"/>
    <property type="match status" value="1"/>
</dbReference>
<dbReference type="STRING" id="51511.ENSCSAVP00000015237"/>
<dbReference type="PROSITE" id="PS50235">
    <property type="entry name" value="USP_3"/>
    <property type="match status" value="1"/>
</dbReference>
<dbReference type="GO" id="GO:0004843">
    <property type="term" value="F:cysteine-type deubiquitinase activity"/>
    <property type="evidence" value="ECO:0007669"/>
    <property type="project" value="InterPro"/>
</dbReference>
<evidence type="ECO:0000256" key="2">
    <source>
        <dbReference type="ARBA" id="ARBA00022670"/>
    </source>
</evidence>
<dbReference type="InterPro" id="IPR001394">
    <property type="entry name" value="Peptidase_C19_UCH"/>
</dbReference>
<keyword evidence="4" id="KW-0378">Hydrolase</keyword>
<sequence>MSNSLVVSFTKILTDDAVSNWKLNIHECIYKNILLLIELCISRLQEDFPPMLDLLGMAINPHCKYHIYNAQRASKTVPFDSQLKDDELFARPADSRQPRGWLVDLVNYFGKLSGFEALQKRFQSGASLNVPCVNHKTNTLFWLSPRLENELYDRKLTSFLSYNVQLTPFGEVAELLTPHICQTYFFSVIEVIVNRLDSLTDDEIKKEANKQEQQRGDSFSIILKSLKRILLRISLSEVEERVREIELFRLKMILRLLKISSFNGKMNALNEVNKVIHSVSYYPHSRHSLDEEVWITAEKMAEWLKENRVLSIVLCDNLHQPQYVEKLEKILRFIIKEKSLTLDDLGSIWNAQAGKHEAIVKNIHELLAKLAWDFAADQLDHLFELFKVSSPTNFMQQTTLVQFIFYFILDYSCSQDRDNQKVHWIDKFTEELKSGNWVIPALRQIHGICLLFNENYSNMHRTQHFSYRPEIINRLQDKHSMVTLVALNLSNYVEVAREYAKENPRYKPSEIRDGSRYTHIQEITERLNFLRFILKDGQLWLCAPQACQIWTCLAENSVYQSDQEACFQWFSKLMGDEPDLDPNINREFFETKILQFDPSQLTESGMFCFERFFKTVNCHEKKLIPKHHSSGATFMMDALDLIGVPYMWRVVMNGKDDIATKAIQLLQEIYTNLGPNLQVNQANIHEDFIQSCLDRLRASYDSVSVLVSDNDMKSESDINNEIRRMTRVLTVLSEYITKCDEECAFERTVLPMYRAARGENIILVIRCSAQGRQSEDFEMLSHTNASLASVRKEVLGHFKLSTTGVMKAELFVNGEQLGTELDRKLIGTLGLKSRNMISVKLVQNTSSGRASSSPESSSDSSTSSSPAPNMHSALDPSATEQLLPGTIMSLNPRYCSFLFKLADLGCQIGSSALRDEARHLLELIPANIKTINDIKQLTSDISKEKLAGSTRSSQKAIECLFFVSSPSETLYNLNVLYFLLMPASNEACPDSSEVQLNFLRSNGTQLVLNMLTLNTFLSNADVHTKRSAYTTVLQVAKLMLTTVGYGEGCCLSTARVAAVAEALNDGSNSNNPPVLHMVRNQAAILQSALHEIPHVVNTMIMRSVASKLGQKCHAEVNVTPDIQVIKTIMKLAWTSASDSIHLLAASNDEIHQTFENSMRTETNPENQTLCQESLQVLTICLALCPHMLDLLQKDKTWQCFIIDLLLACPYKSLRVCACEQFQLIATKCSGGHKPLVFFITLLITVLKSTVCDYSSQCREYFTLLCRLLNFALCSSINLQNAEVLLNNEIEWLKRVKEECKSNGCLPVDEALLDGHLGVCKELISFQTPDKKFHVVSLLPPQDMIEDFLFPASRAYIKYKEQGSKDESSFDFTSVRPVCHQPMTTIAAFHVLCALCRGCIPNLKLVATALSELFYSDHEETIKEWEFMPPVGPVAPSGFVGLKNAGATCYMNSVIQQLYLIPSIRDQMLGFDDSFPDTFSITGDEEELIVDNTFNEKGDTEVLEINREGSPEQTRASELKEYNKSLLRQVQIIFGHLSYSKKQFYSPAGFWKHFKFMGEPVNVREQHDAMEFFNSLVDGLDEGLKLFKQPPVFSKVLGGSFSDQKICKDCPHRYTREEPFLSLSVDIRHHRNLRESLEQYVKGDLLEGANAYRCERCDKKVDTVKRLCIKKLPSVLCIQLKRFDYDWERECAIKFNEYFEFPREIDMEPYTVAGLAKIEGEVIESMSNDSEADVPTNYRLVGVIVHSGQASGGHYYSYILQRSKVCANARNKWFKFDDVDVSECEFSDEDMKIQSFGGDYMGEVFDHMVKRMQYRRQKRWWNAYLLFYERVDVLKDYELSKSVHNLSLGSSFEGGYNLPKVIERRVQLKNIEFMHKRMQFSREYFSFMQQLLRVNFQYFVGGDKQPVQLSAEAEELCMISVQLAAKFIFSTGFHTKKAVRGPALDWYDILFHLMRNYKSARKWFVLNELLSRPQRFSQYLLQCTSTDVRSAFAKLLVFLAHFTINDAPVHFPDPSSGTLCLDLILQHVFNLLKKDVSEYGRHLPQYFSVFAMYLNLGVVNRKQLLQLQVPHYFILTALDDGPGPPIKYQYAELNKLYQVVSLLVRCCNVSQHCTSSKPAQTPLPNPFGDRTITQPIMALQSNVVELLMTNKSYVKKIVEDGSNTDETLNLLKFLCWENPQMSRVVLSELLWQIAYSYTYELRPHLDLLLQMLMLEDSWQHQRIINTLKGIPDDRDGLFTTIQRSKAHYAKRAYQCIKCMTTLFSSCPVAYQLLLNNGELKRRWAMSVEWLGDELDRRSYGSGNTAQYNYNNWSPPAPSNESANGYFLEHSQSAKHTLAKACELCPVEEPDELEVTEETESEIPIPNDPTVVTQYTPDNEQQSNKTSENKLEET</sequence>
<dbReference type="PROSITE" id="PS00972">
    <property type="entry name" value="USP_1"/>
    <property type="match status" value="1"/>
</dbReference>
<keyword evidence="2" id="KW-0645">Protease</keyword>
<feature type="compositionally biased region" description="Polar residues" evidence="5">
    <location>
        <begin position="2368"/>
        <end position="2384"/>
    </location>
</feature>
<feature type="region of interest" description="Disordered" evidence="5">
    <location>
        <begin position="843"/>
        <end position="875"/>
    </location>
</feature>
<dbReference type="InterPro" id="IPR038765">
    <property type="entry name" value="Papain-like_cys_pep_sf"/>
</dbReference>
<name>H2ZCC1_CIOSA</name>
<keyword evidence="8" id="KW-1185">Reference proteome</keyword>
<feature type="region of interest" description="Disordered" evidence="5">
    <location>
        <begin position="2349"/>
        <end position="2392"/>
    </location>
</feature>
<reference evidence="8" key="1">
    <citation type="submission" date="2003-08" db="EMBL/GenBank/DDBJ databases">
        <authorList>
            <person name="Birren B."/>
            <person name="Nusbaum C."/>
            <person name="Abebe A."/>
            <person name="Abouelleil A."/>
            <person name="Adekoya E."/>
            <person name="Ait-zahra M."/>
            <person name="Allen N."/>
            <person name="Allen T."/>
            <person name="An P."/>
            <person name="Anderson M."/>
            <person name="Anderson S."/>
            <person name="Arachchi H."/>
            <person name="Armbruster J."/>
            <person name="Bachantsang P."/>
            <person name="Baldwin J."/>
            <person name="Barry A."/>
            <person name="Bayul T."/>
            <person name="Blitshsteyn B."/>
            <person name="Bloom T."/>
            <person name="Blye J."/>
            <person name="Boguslavskiy L."/>
            <person name="Borowsky M."/>
            <person name="Boukhgalter B."/>
            <person name="Brunache A."/>
            <person name="Butler J."/>
            <person name="Calixte N."/>
            <person name="Calvo S."/>
            <person name="Camarata J."/>
            <person name="Campo K."/>
            <person name="Chang J."/>
            <person name="Cheshatsang Y."/>
            <person name="Citroen M."/>
            <person name="Collymore A."/>
            <person name="Considine T."/>
            <person name="Cook A."/>
            <person name="Cooke P."/>
            <person name="Corum B."/>
            <person name="Cuomo C."/>
            <person name="David R."/>
            <person name="Dawoe T."/>
            <person name="Degray S."/>
            <person name="Dodge S."/>
            <person name="Dooley K."/>
            <person name="Dorje P."/>
            <person name="Dorjee K."/>
            <person name="Dorris L."/>
            <person name="Duffey N."/>
            <person name="Dupes A."/>
            <person name="Elkins T."/>
            <person name="Engels R."/>
            <person name="Erickson J."/>
            <person name="Farina A."/>
            <person name="Faro S."/>
            <person name="Ferreira P."/>
            <person name="Fischer H."/>
            <person name="Fitzgerald M."/>
            <person name="Foley K."/>
            <person name="Gage D."/>
            <person name="Galagan J."/>
            <person name="Gearin G."/>
            <person name="Gnerre S."/>
            <person name="Gnirke A."/>
            <person name="Goyette A."/>
            <person name="Graham J."/>
            <person name="Grandbois E."/>
            <person name="Gyaltsen K."/>
            <person name="Hafez N."/>
            <person name="Hagopian D."/>
            <person name="Hagos B."/>
            <person name="Hall J."/>
            <person name="Hatcher B."/>
            <person name="Heller A."/>
            <person name="Higgins H."/>
            <person name="Honan T."/>
            <person name="Horn A."/>
            <person name="Houde N."/>
            <person name="Hughes L."/>
            <person name="Hulme W."/>
            <person name="Husby E."/>
            <person name="Iliev I."/>
            <person name="Jaffe D."/>
            <person name="Jones C."/>
            <person name="Kamal M."/>
            <person name="Kamat A."/>
            <person name="Kamvysselis M."/>
            <person name="Karlsson E."/>
            <person name="Kells C."/>
            <person name="Kieu A."/>
            <person name="Kisner P."/>
            <person name="Kodira C."/>
            <person name="Kulbokas E."/>
            <person name="Labutti K."/>
            <person name="Lama D."/>
            <person name="Landers T."/>
            <person name="Leger J."/>
            <person name="Levine S."/>
            <person name="Lewis D."/>
            <person name="Lewis T."/>
            <person name="Lindblad-toh K."/>
            <person name="Liu X."/>
            <person name="Lokyitsang T."/>
            <person name="Lokyitsang Y."/>
            <person name="Lucien O."/>
            <person name="Lui A."/>
            <person name="Ma L.J."/>
            <person name="Mabbitt R."/>
            <person name="Macdonald J."/>
            <person name="Maclean C."/>
            <person name="Major J."/>
            <person name="Manning J."/>
            <person name="Marabella R."/>
            <person name="Maru K."/>
            <person name="Matthews C."/>
            <person name="Mauceli E."/>
            <person name="Mccarthy M."/>
            <person name="Mcdonough S."/>
            <person name="Mcghee T."/>
            <person name="Meldrim J."/>
            <person name="Meneus L."/>
            <person name="Mesirov J."/>
            <person name="Mihalev A."/>
            <person name="Mihova T."/>
            <person name="Mikkelsen T."/>
            <person name="Mlenga V."/>
            <person name="Moru K."/>
            <person name="Mozes J."/>
            <person name="Mulrain L."/>
            <person name="Munson G."/>
            <person name="Naylor J."/>
            <person name="Newes C."/>
            <person name="Nguyen C."/>
            <person name="Nguyen N."/>
            <person name="Nguyen T."/>
            <person name="Nicol R."/>
            <person name="Nielsen C."/>
            <person name="Nizzari M."/>
            <person name="Norbu C."/>
            <person name="Norbu N."/>
            <person name="O'donnell P."/>
            <person name="Okoawo O."/>
            <person name="O'leary S."/>
            <person name="Omotosho B."/>
            <person name="O'neill K."/>
            <person name="Osman S."/>
            <person name="Parker S."/>
            <person name="Perrin D."/>
            <person name="Phunkhang P."/>
            <person name="Piqani B."/>
            <person name="Purcell S."/>
            <person name="Rachupka T."/>
            <person name="Ramasamy U."/>
            <person name="Rameau R."/>
            <person name="Ray V."/>
            <person name="Raymond C."/>
            <person name="Retta R."/>
            <person name="Richardson S."/>
            <person name="Rise C."/>
            <person name="Rodriguez J."/>
            <person name="Rogers J."/>
            <person name="Rogov P."/>
            <person name="Rutman M."/>
            <person name="Schupbach R."/>
            <person name="Seaman C."/>
            <person name="Settipalli S."/>
            <person name="Sharpe T."/>
            <person name="Sheridan J."/>
            <person name="Sherpa N."/>
            <person name="Shi J."/>
            <person name="Smirnov S."/>
            <person name="Smith C."/>
            <person name="Sougnez C."/>
            <person name="Spencer B."/>
            <person name="Stalker J."/>
            <person name="Stange-thomann N."/>
            <person name="Stavropoulos S."/>
            <person name="Stetson K."/>
            <person name="Stone C."/>
            <person name="Stone S."/>
            <person name="Stubbs M."/>
            <person name="Talamas J."/>
            <person name="Tchuinga P."/>
            <person name="Tenzing P."/>
            <person name="Tesfaye S."/>
            <person name="Theodore J."/>
            <person name="Thoulutsang Y."/>
            <person name="Topham K."/>
            <person name="Towey S."/>
            <person name="Tsamla T."/>
            <person name="Tsomo N."/>
            <person name="Vallee D."/>
            <person name="Vassiliev H."/>
            <person name="Venkataraman V."/>
            <person name="Vinson J."/>
            <person name="Vo A."/>
            <person name="Wade C."/>
            <person name="Wang S."/>
            <person name="Wangchuk T."/>
            <person name="Wangdi T."/>
            <person name="Whittaker C."/>
            <person name="Wilkinson J."/>
            <person name="Wu Y."/>
            <person name="Wyman D."/>
            <person name="Yadav S."/>
            <person name="Yang S."/>
            <person name="Yang X."/>
            <person name="Yeager S."/>
            <person name="Yee E."/>
            <person name="Young G."/>
            <person name="Zainoun J."/>
            <person name="Zembeck L."/>
            <person name="Zimmer A."/>
            <person name="Zody M."/>
            <person name="Lander E."/>
        </authorList>
    </citation>
    <scope>NUCLEOTIDE SEQUENCE [LARGE SCALE GENOMIC DNA]</scope>
</reference>
<dbReference type="InterPro" id="IPR056850">
    <property type="entry name" value="ARM_UBP34_24_USP9X_Y"/>
</dbReference>
<dbReference type="Pfam" id="PF22900">
    <property type="entry name" value="UCH_UBL1"/>
    <property type="match status" value="1"/>
</dbReference>
<dbReference type="GO" id="GO:0005829">
    <property type="term" value="C:cytosol"/>
    <property type="evidence" value="ECO:0007669"/>
    <property type="project" value="TreeGrafter"/>
</dbReference>
<dbReference type="CDD" id="cd02659">
    <property type="entry name" value="peptidase_C19C"/>
    <property type="match status" value="1"/>
</dbReference>
<dbReference type="PROSITE" id="PS00973">
    <property type="entry name" value="USP_2"/>
    <property type="match status" value="1"/>
</dbReference>
<proteinExistence type="predicted"/>
<dbReference type="GO" id="GO:0005634">
    <property type="term" value="C:nucleus"/>
    <property type="evidence" value="ECO:0007669"/>
    <property type="project" value="TreeGrafter"/>
</dbReference>
<protein>
    <recommendedName>
        <fullName evidence="6">USP domain-containing protein</fullName>
    </recommendedName>
</protein>
<organism evidence="7 8">
    <name type="scientific">Ciona savignyi</name>
    <name type="common">Pacific transparent sea squirt</name>
    <dbReference type="NCBI Taxonomy" id="51511"/>
    <lineage>
        <taxon>Eukaryota</taxon>
        <taxon>Metazoa</taxon>
        <taxon>Chordata</taxon>
        <taxon>Tunicata</taxon>
        <taxon>Ascidiacea</taxon>
        <taxon>Phlebobranchia</taxon>
        <taxon>Cionidae</taxon>
        <taxon>Ciona</taxon>
    </lineage>
</organism>
<dbReference type="eggNOG" id="KOG1866">
    <property type="taxonomic scope" value="Eukaryota"/>
</dbReference>
<dbReference type="PANTHER" id="PTHR24006:SF925">
    <property type="entry name" value="UBIQUITINYL HYDROLASE 1"/>
    <property type="match status" value="1"/>
</dbReference>
<dbReference type="Proteomes" id="UP000007875">
    <property type="component" value="Unassembled WGS sequence"/>
</dbReference>
<dbReference type="GO" id="GO:0016579">
    <property type="term" value="P:protein deubiquitination"/>
    <property type="evidence" value="ECO:0007669"/>
    <property type="project" value="InterPro"/>
</dbReference>
<evidence type="ECO:0000256" key="4">
    <source>
        <dbReference type="ARBA" id="ARBA00022801"/>
    </source>
</evidence>
<dbReference type="OMA" id="YDYEREC"/>
<dbReference type="InParanoid" id="H2ZCC1"/>
<dbReference type="GO" id="GO:0006508">
    <property type="term" value="P:proteolysis"/>
    <property type="evidence" value="ECO:0007669"/>
    <property type="project" value="UniProtKB-KW"/>
</dbReference>
<evidence type="ECO:0000313" key="8">
    <source>
        <dbReference type="Proteomes" id="UP000007875"/>
    </source>
</evidence>
<evidence type="ECO:0000256" key="1">
    <source>
        <dbReference type="ARBA" id="ARBA00022553"/>
    </source>
</evidence>
<dbReference type="Pfam" id="PF00443">
    <property type="entry name" value="UCH"/>
    <property type="match status" value="1"/>
</dbReference>
<evidence type="ECO:0000256" key="5">
    <source>
        <dbReference type="SAM" id="MobiDB-lite"/>
    </source>
</evidence>
<reference evidence="7" key="3">
    <citation type="submission" date="2025-09" db="UniProtKB">
        <authorList>
            <consortium name="Ensembl"/>
        </authorList>
    </citation>
    <scope>IDENTIFICATION</scope>
</reference>
<feature type="domain" description="USP" evidence="6">
    <location>
        <begin position="1439"/>
        <end position="1830"/>
    </location>
</feature>
<dbReference type="InterPro" id="IPR028889">
    <property type="entry name" value="USP"/>
</dbReference>
<feature type="compositionally biased region" description="Low complexity" evidence="5">
    <location>
        <begin position="846"/>
        <end position="865"/>
    </location>
</feature>
<dbReference type="InterPro" id="IPR018200">
    <property type="entry name" value="USP_CS"/>
</dbReference>
<keyword evidence="3" id="KW-0833">Ubl conjugation pathway</keyword>
<keyword evidence="1" id="KW-0597">Phosphoprotein</keyword>
<evidence type="ECO:0000256" key="3">
    <source>
        <dbReference type="ARBA" id="ARBA00022786"/>
    </source>
</evidence>
<dbReference type="HOGENOM" id="CLU_000331_1_0_1"/>
<evidence type="ECO:0000313" key="7">
    <source>
        <dbReference type="Ensembl" id="ENSCSAVP00000015237.1"/>
    </source>
</evidence>
<dbReference type="InterPro" id="IPR055176">
    <property type="entry name" value="UBP24/USP9X/USP9Y_UBL"/>
</dbReference>
<dbReference type="Pfam" id="PF12030">
    <property type="entry name" value="DUF3517"/>
    <property type="match status" value="1"/>
</dbReference>
<evidence type="ECO:0000259" key="6">
    <source>
        <dbReference type="PROSITE" id="PS50235"/>
    </source>
</evidence>
<dbReference type="GO" id="GO:0016477">
    <property type="term" value="P:cell migration"/>
    <property type="evidence" value="ECO:0007669"/>
    <property type="project" value="TreeGrafter"/>
</dbReference>
<dbReference type="InterPro" id="IPR021905">
    <property type="entry name" value="DUF3517"/>
</dbReference>
<reference evidence="7" key="2">
    <citation type="submission" date="2025-08" db="UniProtKB">
        <authorList>
            <consortium name="Ensembl"/>
        </authorList>
    </citation>
    <scope>IDENTIFICATION</scope>
</reference>
<dbReference type="GeneTree" id="ENSGT00940000168609"/>
<accession>H2ZCC1</accession>
<dbReference type="Gene3D" id="3.90.70.10">
    <property type="entry name" value="Cysteine proteinases"/>
    <property type="match status" value="1"/>
</dbReference>
<feature type="compositionally biased region" description="Acidic residues" evidence="5">
    <location>
        <begin position="2349"/>
        <end position="2359"/>
    </location>
</feature>
<dbReference type="Pfam" id="PF25010">
    <property type="entry name" value="ARM_UBP24_USP9X-Y"/>
    <property type="match status" value="2"/>
</dbReference>
<dbReference type="InterPro" id="IPR050164">
    <property type="entry name" value="Peptidase_C19"/>
</dbReference>
<dbReference type="SUPFAM" id="SSF54001">
    <property type="entry name" value="Cysteine proteinases"/>
    <property type="match status" value="1"/>
</dbReference>